<dbReference type="AlphaFoldDB" id="A0A0F9G6Y6"/>
<reference evidence="1" key="1">
    <citation type="journal article" date="2015" name="Nature">
        <title>Complex archaea that bridge the gap between prokaryotes and eukaryotes.</title>
        <authorList>
            <person name="Spang A."/>
            <person name="Saw J.H."/>
            <person name="Jorgensen S.L."/>
            <person name="Zaremba-Niedzwiedzka K."/>
            <person name="Martijn J."/>
            <person name="Lind A.E."/>
            <person name="van Eijk R."/>
            <person name="Schleper C."/>
            <person name="Guy L."/>
            <person name="Ettema T.J."/>
        </authorList>
    </citation>
    <scope>NUCLEOTIDE SEQUENCE</scope>
</reference>
<dbReference type="EMBL" id="LAZR01027596">
    <property type="protein sequence ID" value="KKL65245.1"/>
    <property type="molecule type" value="Genomic_DNA"/>
</dbReference>
<evidence type="ECO:0000313" key="1">
    <source>
        <dbReference type="EMBL" id="KKL65245.1"/>
    </source>
</evidence>
<gene>
    <name evidence="1" type="ORF">LCGC14_2156910</name>
</gene>
<comment type="caution">
    <text evidence="1">The sequence shown here is derived from an EMBL/GenBank/DDBJ whole genome shotgun (WGS) entry which is preliminary data.</text>
</comment>
<protein>
    <submittedName>
        <fullName evidence="1">Uncharacterized protein</fullName>
    </submittedName>
</protein>
<name>A0A0F9G6Y6_9ZZZZ</name>
<accession>A0A0F9G6Y6</accession>
<sequence>MAVTSTFIDNTKIDANQTVYTFSNHAIGTASADRYVVVGVGGRGGADKSVSSVTVGGTSLTELVELKAFVNTSALWWGNITTGTTADIVVTWDSSGRTGTGIGVYTLTGVDGTVSDTASDSDANGTDAASINLTVPAGGAVIATNKAGGLISASTWTWTGVTEDFEQTIEIDNTQTAANDEFAGAQSPLVVTVAPNQSDQKVLVGASFTAAAAGTNAQINIGDSWKAISAMQINIGDVWKPVAGAQVNIGDAWKTIF</sequence>
<organism evidence="1">
    <name type="scientific">marine sediment metagenome</name>
    <dbReference type="NCBI Taxonomy" id="412755"/>
    <lineage>
        <taxon>unclassified sequences</taxon>
        <taxon>metagenomes</taxon>
        <taxon>ecological metagenomes</taxon>
    </lineage>
</organism>
<proteinExistence type="predicted"/>